<feature type="domain" description="Gamma tubulin complex component C-terminal" evidence="7">
    <location>
        <begin position="728"/>
        <end position="1019"/>
    </location>
</feature>
<evidence type="ECO:0000256" key="1">
    <source>
        <dbReference type="ARBA" id="ARBA00010337"/>
    </source>
</evidence>
<evidence type="ECO:0000256" key="3">
    <source>
        <dbReference type="ARBA" id="ARBA00022701"/>
    </source>
</evidence>
<dbReference type="GO" id="GO:0007020">
    <property type="term" value="P:microtubule nucleation"/>
    <property type="evidence" value="ECO:0007669"/>
    <property type="project" value="InterPro"/>
</dbReference>
<evidence type="ECO:0000256" key="4">
    <source>
        <dbReference type="ARBA" id="ARBA00023212"/>
    </source>
</evidence>
<dbReference type="GO" id="GO:0031122">
    <property type="term" value="P:cytoplasmic microtubule organization"/>
    <property type="evidence" value="ECO:0007669"/>
    <property type="project" value="TreeGrafter"/>
</dbReference>
<dbReference type="GO" id="GO:0051225">
    <property type="term" value="P:spindle assembly"/>
    <property type="evidence" value="ECO:0007669"/>
    <property type="project" value="TreeGrafter"/>
</dbReference>
<evidence type="ECO:0000313" key="9">
    <source>
        <dbReference type="EMBL" id="CAI9739741.1"/>
    </source>
</evidence>
<sequence length="1022" mass="118538">MTRKKHVTRVDGHGKDGDQDGINDPPFHRLHHVDADTEDETEDETSDDFKECYSYSISNFKYHRFLSVDSHKVNQKIDGLCEKFAVHSQEDKAKALRELTTKFLGLPLFDQKMFDHSDTHYSILSLLIELANSPTGSSSYESSKSITVEEDKDFDWAAYLREGEDVYYGSYSSSSEFSDLDEDDDDDGIDYIREADETEIKDSEQMVPVESSLKDLNISKNPSECQTQPEKANILGYEWLSKNIITSYWNGTPQNIPENSNYYNIVKEWELYDDRSYPFKNKQTVTESQIIREIIWMLLGTSDTFIFQYTGTNYRLRENIRLTHLSQIALENNVDIFLKAGALILELMSFIDSVSEKPVNIQESKETNSLTYEAFAFSIDQFVHEYKSVLCKLEQNVQKQKTAITILILQKHLEPWIGKLTLVYNIYVNGVQKFKSVESSSEKAAALLSCLYDKVMELHLMNQTNLLSVAFPLWINTIRPYINIIDEWITTGQLQDFHKEFIIQRSQIPLTLDETSWEQSLVIKFSNTNSQSPVPESEVKDDAMSSFSEVAYVIHDWTPHFLNTILEPIIRAGKSMDVFNTLDCLNTLLIKQNPLQYQNSKSLFEMFLTCLNDYLDKESNCGSQDVLPLINTNDTIHLEFPIKKVLDDQCNPLLQINLDSLFKKGLKTSSPQFDVRETTKCLMSSWKSIQPIEHVMEHCLYPLIRDKCLWICRQVVQSIITDHHVWDYLTAMRNFFLMEAGETMFEFYTKLFYSMQHQLESHVNVAFLNRALRQALEKNFPDEIGKLSVFVQKLPRPPTIDADMQLNDTDCINLAYAIPWPVNMIINSKSVTKYNQIFKMLLKIKRVKFSLDTLRFDELEKVQGNRKELTSSQEALRKETIHRFHILRMRLLYFTNTLNSHIMHQIVHSREFLNSLNTSVDLDEMLTCHEEYLEQILQYCFLVKKSSVFSGLLEQILSIALRLSNHWKKGVDKISLETLAAMEENFTKWIPFLQCCSAVKITVERDSHLEHLLSSLTMSCSV</sequence>
<dbReference type="InterPro" id="IPR059169">
    <property type="entry name" value="GCP5_N_ext"/>
</dbReference>
<dbReference type="PANTHER" id="PTHR19302">
    <property type="entry name" value="GAMMA TUBULIN COMPLEX PROTEIN"/>
    <property type="match status" value="1"/>
</dbReference>
<reference evidence="9" key="1">
    <citation type="submission" date="2023-08" db="EMBL/GenBank/DDBJ databases">
        <authorList>
            <person name="Alioto T."/>
            <person name="Alioto T."/>
            <person name="Gomez Garrido J."/>
        </authorList>
    </citation>
    <scope>NUCLEOTIDE SEQUENCE</scope>
</reference>
<evidence type="ECO:0000256" key="6">
    <source>
        <dbReference type="SAM" id="MobiDB-lite"/>
    </source>
</evidence>
<feature type="compositionally biased region" description="Basic and acidic residues" evidence="6">
    <location>
        <begin position="8"/>
        <end position="18"/>
    </location>
</feature>
<dbReference type="InterPro" id="IPR041470">
    <property type="entry name" value="GCP_N"/>
</dbReference>
<keyword evidence="4 5" id="KW-0206">Cytoskeleton</keyword>
<keyword evidence="10" id="KW-1185">Reference proteome</keyword>
<evidence type="ECO:0000259" key="7">
    <source>
        <dbReference type="Pfam" id="PF04130"/>
    </source>
</evidence>
<name>A0AA36BSE4_OCTVU</name>
<feature type="region of interest" description="Disordered" evidence="6">
    <location>
        <begin position="1"/>
        <end position="46"/>
    </location>
</feature>
<dbReference type="GO" id="GO:0051011">
    <property type="term" value="F:microtubule minus-end binding"/>
    <property type="evidence" value="ECO:0007669"/>
    <property type="project" value="TreeGrafter"/>
</dbReference>
<evidence type="ECO:0000256" key="2">
    <source>
        <dbReference type="ARBA" id="ARBA00022490"/>
    </source>
</evidence>
<dbReference type="GO" id="GO:0005874">
    <property type="term" value="C:microtubule"/>
    <property type="evidence" value="ECO:0007669"/>
    <property type="project" value="UniProtKB-KW"/>
</dbReference>
<dbReference type="CDD" id="cd22572">
    <property type="entry name" value="GCP5_NTD"/>
    <property type="match status" value="1"/>
</dbReference>
<dbReference type="GO" id="GO:0000922">
    <property type="term" value="C:spindle pole"/>
    <property type="evidence" value="ECO:0007669"/>
    <property type="project" value="InterPro"/>
</dbReference>
<dbReference type="Pfam" id="PF17681">
    <property type="entry name" value="GCP_N_terminal"/>
    <property type="match status" value="1"/>
</dbReference>
<organism evidence="9 10">
    <name type="scientific">Octopus vulgaris</name>
    <name type="common">Common octopus</name>
    <dbReference type="NCBI Taxonomy" id="6645"/>
    <lineage>
        <taxon>Eukaryota</taxon>
        <taxon>Metazoa</taxon>
        <taxon>Spiralia</taxon>
        <taxon>Lophotrochozoa</taxon>
        <taxon>Mollusca</taxon>
        <taxon>Cephalopoda</taxon>
        <taxon>Coleoidea</taxon>
        <taxon>Octopodiformes</taxon>
        <taxon>Octopoda</taxon>
        <taxon>Incirrata</taxon>
        <taxon>Octopodidae</taxon>
        <taxon>Octopus</taxon>
    </lineage>
</organism>
<feature type="domain" description="Gamma tubulin complex component protein N-terminal" evidence="8">
    <location>
        <begin position="291"/>
        <end position="602"/>
    </location>
</feature>
<dbReference type="PANTHER" id="PTHR19302:SF33">
    <property type="entry name" value="GAMMA-TUBULIN COMPLEX COMPONENT 5"/>
    <property type="match status" value="1"/>
</dbReference>
<keyword evidence="2 5" id="KW-0963">Cytoplasm</keyword>
<dbReference type="GO" id="GO:0000278">
    <property type="term" value="P:mitotic cell cycle"/>
    <property type="evidence" value="ECO:0007669"/>
    <property type="project" value="TreeGrafter"/>
</dbReference>
<dbReference type="InterPro" id="IPR007259">
    <property type="entry name" value="GCP"/>
</dbReference>
<dbReference type="Proteomes" id="UP001162480">
    <property type="component" value="Chromosome 23"/>
</dbReference>
<keyword evidence="3 5" id="KW-0493">Microtubule</keyword>
<comment type="similarity">
    <text evidence="1 5">Belongs to the TUBGCP family.</text>
</comment>
<gene>
    <name evidence="9" type="ORF">OCTVUL_1B021113</name>
</gene>
<accession>A0AA36BSE4</accession>
<dbReference type="AlphaFoldDB" id="A0AA36BSE4"/>
<protein>
    <recommendedName>
        <fullName evidence="5">Gamma-tubulin complex component</fullName>
    </recommendedName>
</protein>
<dbReference type="Gene3D" id="1.20.120.1900">
    <property type="entry name" value="Gamma-tubulin complex, C-terminal domain"/>
    <property type="match status" value="1"/>
</dbReference>
<dbReference type="GO" id="GO:0043015">
    <property type="term" value="F:gamma-tubulin binding"/>
    <property type="evidence" value="ECO:0007669"/>
    <property type="project" value="InterPro"/>
</dbReference>
<comment type="subcellular location">
    <subcellularLocation>
        <location evidence="5">Cytoplasm</location>
        <location evidence="5">Cytoskeleton</location>
        <location evidence="5">Microtubule organizing center</location>
    </subcellularLocation>
</comment>
<evidence type="ECO:0000256" key="5">
    <source>
        <dbReference type="RuleBase" id="RU363050"/>
    </source>
</evidence>
<dbReference type="EMBL" id="OX597836">
    <property type="protein sequence ID" value="CAI9739741.1"/>
    <property type="molecule type" value="Genomic_DNA"/>
</dbReference>
<evidence type="ECO:0000259" key="8">
    <source>
        <dbReference type="Pfam" id="PF17681"/>
    </source>
</evidence>
<dbReference type="Pfam" id="PF04130">
    <property type="entry name" value="GCP_C_terminal"/>
    <property type="match status" value="1"/>
</dbReference>
<dbReference type="InterPro" id="IPR042241">
    <property type="entry name" value="GCP_C_sf"/>
</dbReference>
<evidence type="ECO:0000313" key="10">
    <source>
        <dbReference type="Proteomes" id="UP001162480"/>
    </source>
</evidence>
<dbReference type="InterPro" id="IPR040457">
    <property type="entry name" value="GCP_C"/>
</dbReference>
<feature type="compositionally biased region" description="Acidic residues" evidence="6">
    <location>
        <begin position="36"/>
        <end position="46"/>
    </location>
</feature>
<dbReference type="GO" id="GO:0051321">
    <property type="term" value="P:meiotic cell cycle"/>
    <property type="evidence" value="ECO:0007669"/>
    <property type="project" value="TreeGrafter"/>
</dbReference>
<proteinExistence type="inferred from homology"/>
<dbReference type="GO" id="GO:0000930">
    <property type="term" value="C:gamma-tubulin complex"/>
    <property type="evidence" value="ECO:0007669"/>
    <property type="project" value="TreeGrafter"/>
</dbReference>